<dbReference type="InterPro" id="IPR011042">
    <property type="entry name" value="6-blade_b-propeller_TolB-like"/>
</dbReference>
<evidence type="ECO:0000313" key="3">
    <source>
        <dbReference type="EMBL" id="MCS0658049.1"/>
    </source>
</evidence>
<accession>A0ABT2CVN7</accession>
<dbReference type="PANTHER" id="PTHR10907">
    <property type="entry name" value="REGUCALCIN"/>
    <property type="match status" value="1"/>
</dbReference>
<dbReference type="Gene3D" id="2.120.10.30">
    <property type="entry name" value="TolB, C-terminal domain"/>
    <property type="match status" value="1"/>
</dbReference>
<evidence type="ECO:0000256" key="1">
    <source>
        <dbReference type="ARBA" id="ARBA00008853"/>
    </source>
</evidence>
<dbReference type="EMBL" id="JANUGU010000002">
    <property type="protein sequence ID" value="MCS0658049.1"/>
    <property type="molecule type" value="Genomic_DNA"/>
</dbReference>
<dbReference type="PANTHER" id="PTHR10907:SF47">
    <property type="entry name" value="REGUCALCIN"/>
    <property type="match status" value="1"/>
</dbReference>
<feature type="domain" description="SMP-30/Gluconolactonase/LRE-like region" evidence="2">
    <location>
        <begin position="16"/>
        <end position="264"/>
    </location>
</feature>
<keyword evidence="4" id="KW-1185">Reference proteome</keyword>
<protein>
    <submittedName>
        <fullName evidence="3">SMP-30/gluconolactonase/LRE family protein</fullName>
    </submittedName>
</protein>
<dbReference type="RefSeq" id="WP_258811239.1">
    <property type="nucleotide sequence ID" value="NZ_JANUGU010000002.1"/>
</dbReference>
<proteinExistence type="inferred from homology"/>
<dbReference type="InterPro" id="IPR005511">
    <property type="entry name" value="SMP-30"/>
</dbReference>
<dbReference type="InterPro" id="IPR013658">
    <property type="entry name" value="SGL"/>
</dbReference>
<dbReference type="Proteomes" id="UP001204621">
    <property type="component" value="Unassembled WGS sequence"/>
</dbReference>
<comment type="caution">
    <text evidence="3">The sequence shown here is derived from an EMBL/GenBank/DDBJ whole genome shotgun (WGS) entry which is preliminary data.</text>
</comment>
<comment type="similarity">
    <text evidence="1">Belongs to the SMP-30/CGR1 family.</text>
</comment>
<evidence type="ECO:0000259" key="2">
    <source>
        <dbReference type="Pfam" id="PF08450"/>
    </source>
</evidence>
<sequence>MPFDELQVAVNQPMQVGECPLWHHAEKKLYWVDIDGHAVHRLDPASGGTTSWRMEKQPSAIAIDAEGGLVVAQRSGIVHLDTATGAVKTIAPAPYDTATIRFNDGRADPAGRFWIGGRDEASGREAAAMYVLEHGRLRTEWPATLKNSNGLGFSPDGRRMYHTDTATHRIDCYDFDAATGAAINRRTFHQFVSDKNAPDYGGRPDGATVDSEGNYWCAMFEGGRVLCLSPDGKIIREVKLPLRCPTMLAFGGEDLRTLYITSASHGRSEAERAQYPLTGCVLSLRVDIAGRPEPAYQP</sequence>
<dbReference type="SUPFAM" id="SSF63829">
    <property type="entry name" value="Calcium-dependent phosphotriesterase"/>
    <property type="match status" value="1"/>
</dbReference>
<reference evidence="3 4" key="1">
    <citation type="submission" date="2022-08" db="EMBL/GenBank/DDBJ databases">
        <title>Reclassification of Massilia species as members of the genera Telluria, Duganella, Pseudoduganella, Mokoshia gen. nov. and Zemynaea gen. nov. using orthogonal and non-orthogonal genome-based approaches.</title>
        <authorList>
            <person name="Bowman J.P."/>
        </authorList>
    </citation>
    <scope>NUCLEOTIDE SEQUENCE [LARGE SCALE GENOMIC DNA]</scope>
    <source>
        <strain evidence="3 4">JCM 31606</strain>
    </source>
</reference>
<name>A0ABT2CVN7_9BURK</name>
<dbReference type="PRINTS" id="PR01790">
    <property type="entry name" value="SMP30FAMILY"/>
</dbReference>
<evidence type="ECO:0000313" key="4">
    <source>
        <dbReference type="Proteomes" id="UP001204621"/>
    </source>
</evidence>
<dbReference type="Pfam" id="PF08450">
    <property type="entry name" value="SGL"/>
    <property type="match status" value="1"/>
</dbReference>
<gene>
    <name evidence="3" type="ORF">NX778_08230</name>
</gene>
<organism evidence="3 4">
    <name type="scientific">Massilia terrae</name>
    <dbReference type="NCBI Taxonomy" id="1811224"/>
    <lineage>
        <taxon>Bacteria</taxon>
        <taxon>Pseudomonadati</taxon>
        <taxon>Pseudomonadota</taxon>
        <taxon>Betaproteobacteria</taxon>
        <taxon>Burkholderiales</taxon>
        <taxon>Oxalobacteraceae</taxon>
        <taxon>Telluria group</taxon>
        <taxon>Massilia</taxon>
    </lineage>
</organism>